<proteinExistence type="predicted"/>
<reference evidence="1" key="1">
    <citation type="journal article" date="2023" name="G3 (Bethesda)">
        <title>Whole genome assembly and annotation of the endangered Caribbean coral Acropora cervicornis.</title>
        <authorList>
            <person name="Selwyn J.D."/>
            <person name="Vollmer S.V."/>
        </authorList>
    </citation>
    <scope>NUCLEOTIDE SEQUENCE</scope>
    <source>
        <strain evidence="1">K2</strain>
    </source>
</reference>
<keyword evidence="2" id="KW-1185">Reference proteome</keyword>
<evidence type="ECO:0000313" key="2">
    <source>
        <dbReference type="Proteomes" id="UP001249851"/>
    </source>
</evidence>
<reference evidence="1" key="2">
    <citation type="journal article" date="2023" name="Science">
        <title>Genomic signatures of disease resistance in endangered staghorn corals.</title>
        <authorList>
            <person name="Vollmer S.V."/>
            <person name="Selwyn J.D."/>
            <person name="Despard B.A."/>
            <person name="Roesel C.L."/>
        </authorList>
    </citation>
    <scope>NUCLEOTIDE SEQUENCE</scope>
    <source>
        <strain evidence="1">K2</strain>
    </source>
</reference>
<accession>A0AAD9VES2</accession>
<dbReference type="AlphaFoldDB" id="A0AAD9VES2"/>
<gene>
    <name evidence="1" type="ORF">P5673_003887</name>
</gene>
<organism evidence="1 2">
    <name type="scientific">Acropora cervicornis</name>
    <name type="common">Staghorn coral</name>
    <dbReference type="NCBI Taxonomy" id="6130"/>
    <lineage>
        <taxon>Eukaryota</taxon>
        <taxon>Metazoa</taxon>
        <taxon>Cnidaria</taxon>
        <taxon>Anthozoa</taxon>
        <taxon>Hexacorallia</taxon>
        <taxon>Scleractinia</taxon>
        <taxon>Astrocoeniina</taxon>
        <taxon>Acroporidae</taxon>
        <taxon>Acropora</taxon>
    </lineage>
</organism>
<dbReference type="Proteomes" id="UP001249851">
    <property type="component" value="Unassembled WGS sequence"/>
</dbReference>
<dbReference type="EMBL" id="JARQWQ010000006">
    <property type="protein sequence ID" value="KAK2571307.1"/>
    <property type="molecule type" value="Genomic_DNA"/>
</dbReference>
<name>A0AAD9VES2_ACRCE</name>
<comment type="caution">
    <text evidence="1">The sequence shown here is derived from an EMBL/GenBank/DDBJ whole genome shotgun (WGS) entry which is preliminary data.</text>
</comment>
<evidence type="ECO:0000313" key="1">
    <source>
        <dbReference type="EMBL" id="KAK2571307.1"/>
    </source>
</evidence>
<sequence>MPNLVLAESELLPVLQEAFEGWGWKGKVKEIPSCHRPLHNYCAVIAERFKIIIIVEFHYPSKYKKKTVQCSSPESMKYYIIINYSFVDSNNLAASRSHKKEKVSCSFPWYKINLNNPHHLFSLFEKLIHFLAKELRSKQTHYRKPITSRHTVDFINSNNMQCFSMRNVIRQYSRLQNTFLPETIIMVVTLYMQ</sequence>
<protein>
    <submittedName>
        <fullName evidence="1">Uncharacterized protein</fullName>
    </submittedName>
</protein>